<evidence type="ECO:0000313" key="1">
    <source>
        <dbReference type="EMBL" id="BAL52812.1"/>
    </source>
</evidence>
<protein>
    <recommendedName>
        <fullName evidence="2">RNA polymerase sigma-70 region 2 domain-containing protein</fullName>
    </recommendedName>
</protein>
<accession>H5S9H6</accession>
<reference evidence="1" key="1">
    <citation type="journal article" date="2005" name="Environ. Microbiol.">
        <title>Genetic and functional properties of uncultivated thermophilic crenarchaeotes from a subsurface gold mine as revealed by analysis of genome fragments.</title>
        <authorList>
            <person name="Nunoura T."/>
            <person name="Hirayama H."/>
            <person name="Takami H."/>
            <person name="Oida H."/>
            <person name="Nishi S."/>
            <person name="Shimamura S."/>
            <person name="Suzuki Y."/>
            <person name="Inagaki F."/>
            <person name="Takai K."/>
            <person name="Nealson K.H."/>
            <person name="Horikoshi K."/>
        </authorList>
    </citation>
    <scope>NUCLEOTIDE SEQUENCE</scope>
</reference>
<sequence length="102" mass="11975">MEIAKEMLDTLEQLFHQAKRFFQRKGLNEQDAEDCAAEVRLHLLKLILRGGTLSNTYFQRVLHGCLSDFIEQTQSLSILPLEYADLHGGTHLRCRHWLSWRH</sequence>
<proteinExistence type="predicted"/>
<organism evidence="1">
    <name type="scientific">uncultured prokaryote</name>
    <dbReference type="NCBI Taxonomy" id="198431"/>
    <lineage>
        <taxon>unclassified sequences</taxon>
        <taxon>environmental samples</taxon>
    </lineage>
</organism>
<reference evidence="1" key="2">
    <citation type="journal article" date="2012" name="PLoS ONE">
        <title>A Deeply Branching Thermophilic Bacterium with an Ancient Acetyl-CoA Pathway Dominates a Subsurface Ecosystem.</title>
        <authorList>
            <person name="Takami H."/>
            <person name="Noguchi H."/>
            <person name="Takaki Y."/>
            <person name="Uchiyama I."/>
            <person name="Toyoda A."/>
            <person name="Nishi S."/>
            <person name="Chee G.-J."/>
            <person name="Arai W."/>
            <person name="Nunoura T."/>
            <person name="Itoh T."/>
            <person name="Hattori M."/>
            <person name="Takai K."/>
        </authorList>
    </citation>
    <scope>NUCLEOTIDE SEQUENCE</scope>
</reference>
<dbReference type="AlphaFoldDB" id="H5S9H6"/>
<gene>
    <name evidence="1" type="ORF">HGMM_F03C06C17</name>
</gene>
<evidence type="ECO:0008006" key="2">
    <source>
        <dbReference type="Google" id="ProtNLM"/>
    </source>
</evidence>
<dbReference type="EMBL" id="AP011640">
    <property type="protein sequence ID" value="BAL52812.1"/>
    <property type="molecule type" value="Genomic_DNA"/>
</dbReference>
<name>H5S9H6_9ZZZZ</name>